<accession>A0A284R3G2</accession>
<organism evidence="1 2">
    <name type="scientific">Armillaria ostoyae</name>
    <name type="common">Armillaria root rot fungus</name>
    <dbReference type="NCBI Taxonomy" id="47428"/>
    <lineage>
        <taxon>Eukaryota</taxon>
        <taxon>Fungi</taxon>
        <taxon>Dikarya</taxon>
        <taxon>Basidiomycota</taxon>
        <taxon>Agaricomycotina</taxon>
        <taxon>Agaricomycetes</taxon>
        <taxon>Agaricomycetidae</taxon>
        <taxon>Agaricales</taxon>
        <taxon>Marasmiineae</taxon>
        <taxon>Physalacriaceae</taxon>
        <taxon>Armillaria</taxon>
    </lineage>
</organism>
<keyword evidence="2" id="KW-1185">Reference proteome</keyword>
<evidence type="ECO:0000313" key="1">
    <source>
        <dbReference type="EMBL" id="SJL03264.1"/>
    </source>
</evidence>
<evidence type="ECO:0000313" key="2">
    <source>
        <dbReference type="Proteomes" id="UP000219338"/>
    </source>
</evidence>
<dbReference type="Proteomes" id="UP000219338">
    <property type="component" value="Unassembled WGS sequence"/>
</dbReference>
<reference evidence="2" key="1">
    <citation type="journal article" date="2017" name="Nat. Ecol. Evol.">
        <title>Genome expansion and lineage-specific genetic innovations in the forest pathogenic fungi Armillaria.</title>
        <authorList>
            <person name="Sipos G."/>
            <person name="Prasanna A.N."/>
            <person name="Walter M.C."/>
            <person name="O'Connor E."/>
            <person name="Balint B."/>
            <person name="Krizsan K."/>
            <person name="Kiss B."/>
            <person name="Hess J."/>
            <person name="Varga T."/>
            <person name="Slot J."/>
            <person name="Riley R."/>
            <person name="Boka B."/>
            <person name="Rigling D."/>
            <person name="Barry K."/>
            <person name="Lee J."/>
            <person name="Mihaltcheva S."/>
            <person name="LaButti K."/>
            <person name="Lipzen A."/>
            <person name="Waldron R."/>
            <person name="Moloney N.M."/>
            <person name="Sperisen C."/>
            <person name="Kredics L."/>
            <person name="Vagvoelgyi C."/>
            <person name="Patrignani A."/>
            <person name="Fitzpatrick D."/>
            <person name="Nagy I."/>
            <person name="Doyle S."/>
            <person name="Anderson J.B."/>
            <person name="Grigoriev I.V."/>
            <person name="Gueldener U."/>
            <person name="Muensterkoetter M."/>
            <person name="Nagy L.G."/>
        </authorList>
    </citation>
    <scope>NUCLEOTIDE SEQUENCE [LARGE SCALE GENOMIC DNA]</scope>
    <source>
        <strain evidence="2">C18/9</strain>
    </source>
</reference>
<dbReference type="AlphaFoldDB" id="A0A284R3G2"/>
<protein>
    <submittedName>
        <fullName evidence="1">Uncharacterized protein</fullName>
    </submittedName>
</protein>
<dbReference type="EMBL" id="FUEG01000004">
    <property type="protein sequence ID" value="SJL03264.1"/>
    <property type="molecule type" value="Genomic_DNA"/>
</dbReference>
<proteinExistence type="predicted"/>
<name>A0A284R3G2_ARMOS</name>
<gene>
    <name evidence="1" type="ORF">ARMOST_06616</name>
</gene>
<sequence length="37" mass="4326">MAQLILAQSTYYHIKFITRTLVSYNYRPTAVYVDNNG</sequence>